<name>A0A0F9V7B7_9ZZZZ</name>
<keyword evidence="1" id="KW-0812">Transmembrane</keyword>
<organism evidence="2">
    <name type="scientific">marine sediment metagenome</name>
    <dbReference type="NCBI Taxonomy" id="412755"/>
    <lineage>
        <taxon>unclassified sequences</taxon>
        <taxon>metagenomes</taxon>
        <taxon>ecological metagenomes</taxon>
    </lineage>
</organism>
<evidence type="ECO:0000256" key="1">
    <source>
        <dbReference type="SAM" id="Phobius"/>
    </source>
</evidence>
<accession>A0A0F9V7B7</accession>
<feature type="transmembrane region" description="Helical" evidence="1">
    <location>
        <begin position="56"/>
        <end position="75"/>
    </location>
</feature>
<feature type="transmembrane region" description="Helical" evidence="1">
    <location>
        <begin position="28"/>
        <end position="50"/>
    </location>
</feature>
<comment type="caution">
    <text evidence="2">The sequence shown here is derived from an EMBL/GenBank/DDBJ whole genome shotgun (WGS) entry which is preliminary data.</text>
</comment>
<sequence length="90" mass="10855">MILTKLMKYKEYTWWSSERKLVDSWKSFGYLFLTWLLFNLITFWIVSLTISPKHLALSGIIAIIIWTLFPHYKIIHRYISSIEKSNENNL</sequence>
<dbReference type="EMBL" id="LAZR01000069">
    <property type="protein sequence ID" value="KKN95612.1"/>
    <property type="molecule type" value="Genomic_DNA"/>
</dbReference>
<dbReference type="AlphaFoldDB" id="A0A0F9V7B7"/>
<reference evidence="2" key="1">
    <citation type="journal article" date="2015" name="Nature">
        <title>Complex archaea that bridge the gap between prokaryotes and eukaryotes.</title>
        <authorList>
            <person name="Spang A."/>
            <person name="Saw J.H."/>
            <person name="Jorgensen S.L."/>
            <person name="Zaremba-Niedzwiedzka K."/>
            <person name="Martijn J."/>
            <person name="Lind A.E."/>
            <person name="van Eijk R."/>
            <person name="Schleper C."/>
            <person name="Guy L."/>
            <person name="Ettema T.J."/>
        </authorList>
    </citation>
    <scope>NUCLEOTIDE SEQUENCE</scope>
</reference>
<evidence type="ECO:0000313" key="2">
    <source>
        <dbReference type="EMBL" id="KKN95612.1"/>
    </source>
</evidence>
<proteinExistence type="predicted"/>
<keyword evidence="1" id="KW-0472">Membrane</keyword>
<gene>
    <name evidence="2" type="ORF">LCGC14_0174810</name>
</gene>
<keyword evidence="1" id="KW-1133">Transmembrane helix</keyword>
<protein>
    <submittedName>
        <fullName evidence="2">Uncharacterized protein</fullName>
    </submittedName>
</protein>